<dbReference type="AlphaFoldDB" id="A0A4U1L3N9"/>
<dbReference type="RefSeq" id="WP_136943440.1">
    <property type="nucleotide sequence ID" value="NZ_SWKR01000002.1"/>
</dbReference>
<protein>
    <submittedName>
        <fullName evidence="1">Antibiotic biosynthesis monooxygenase</fullName>
    </submittedName>
</protein>
<dbReference type="EMBL" id="SWKR01000002">
    <property type="protein sequence ID" value="TKD51499.1"/>
    <property type="molecule type" value="Genomic_DNA"/>
</dbReference>
<keyword evidence="1" id="KW-0560">Oxidoreductase</keyword>
<name>A0A4U1L3N9_9SPHN</name>
<dbReference type="SUPFAM" id="SSF54909">
    <property type="entry name" value="Dimeric alpha+beta barrel"/>
    <property type="match status" value="1"/>
</dbReference>
<sequence length="97" mass="10878">MIDRALFVRIEAKEGKEDEVEEFLRKALADVNEEEGTINWYAVKFGSRDFAIFDTFGSEKDRLAHLAGKVGRALIAHTPTLLHGIPKIEHAEVLASK</sequence>
<keyword evidence="1" id="KW-0503">Monooxygenase</keyword>
<dbReference type="InterPro" id="IPR011008">
    <property type="entry name" value="Dimeric_a/b-barrel"/>
</dbReference>
<comment type="caution">
    <text evidence="1">The sequence shown here is derived from an EMBL/GenBank/DDBJ whole genome shotgun (WGS) entry which is preliminary data.</text>
</comment>
<dbReference type="Gene3D" id="3.30.70.100">
    <property type="match status" value="1"/>
</dbReference>
<proteinExistence type="predicted"/>
<dbReference type="Proteomes" id="UP000309138">
    <property type="component" value="Unassembled WGS sequence"/>
</dbReference>
<dbReference type="GO" id="GO:0004497">
    <property type="term" value="F:monooxygenase activity"/>
    <property type="evidence" value="ECO:0007669"/>
    <property type="project" value="UniProtKB-KW"/>
</dbReference>
<reference evidence="1 2" key="1">
    <citation type="submission" date="2019-04" db="EMBL/GenBank/DDBJ databases">
        <authorList>
            <person name="Yang Y."/>
            <person name="Wei D."/>
        </authorList>
    </citation>
    <scope>NUCLEOTIDE SEQUENCE [LARGE SCALE GENOMIC DNA]</scope>
    <source>
        <strain evidence="1 2">L-1-4w-11</strain>
    </source>
</reference>
<evidence type="ECO:0000313" key="1">
    <source>
        <dbReference type="EMBL" id="TKD51499.1"/>
    </source>
</evidence>
<dbReference type="OrthoDB" id="9804891at2"/>
<organism evidence="1 2">
    <name type="scientific">Sphingomonas baiyangensis</name>
    <dbReference type="NCBI Taxonomy" id="2572576"/>
    <lineage>
        <taxon>Bacteria</taxon>
        <taxon>Pseudomonadati</taxon>
        <taxon>Pseudomonadota</taxon>
        <taxon>Alphaproteobacteria</taxon>
        <taxon>Sphingomonadales</taxon>
        <taxon>Sphingomonadaceae</taxon>
        <taxon>Sphingomonas</taxon>
    </lineage>
</organism>
<keyword evidence="2" id="KW-1185">Reference proteome</keyword>
<accession>A0A4U1L3N9</accession>
<gene>
    <name evidence="1" type="ORF">FBR43_12595</name>
</gene>
<evidence type="ECO:0000313" key="2">
    <source>
        <dbReference type="Proteomes" id="UP000309138"/>
    </source>
</evidence>